<evidence type="ECO:0000259" key="9">
    <source>
        <dbReference type="Pfam" id="PF05209"/>
    </source>
</evidence>
<dbReference type="GO" id="GO:0000917">
    <property type="term" value="P:division septum assembly"/>
    <property type="evidence" value="ECO:0007669"/>
    <property type="project" value="UniProtKB-KW"/>
</dbReference>
<evidence type="ECO:0000256" key="4">
    <source>
        <dbReference type="ARBA" id="ARBA00023306"/>
    </source>
</evidence>
<dbReference type="NCBIfam" id="TIGR01222">
    <property type="entry name" value="minC"/>
    <property type="match status" value="1"/>
</dbReference>
<dbReference type="EMBL" id="CP038231">
    <property type="protein sequence ID" value="QDH14305.1"/>
    <property type="molecule type" value="Genomic_DNA"/>
</dbReference>
<dbReference type="OrthoDB" id="9794530at2"/>
<organism evidence="10 11">
    <name type="scientific">Formicincola oecophyllae</name>
    <dbReference type="NCBI Taxonomy" id="2558361"/>
    <lineage>
        <taxon>Bacteria</taxon>
        <taxon>Pseudomonadati</taxon>
        <taxon>Pseudomonadota</taxon>
        <taxon>Alphaproteobacteria</taxon>
        <taxon>Acetobacterales</taxon>
        <taxon>Acetobacteraceae</taxon>
        <taxon>Formicincola</taxon>
    </lineage>
</organism>
<dbReference type="GO" id="GO:0000902">
    <property type="term" value="P:cell morphogenesis"/>
    <property type="evidence" value="ECO:0007669"/>
    <property type="project" value="InterPro"/>
</dbReference>
<dbReference type="InterPro" id="IPR036145">
    <property type="entry name" value="MinC_C_sf"/>
</dbReference>
<dbReference type="SUPFAM" id="SSF63848">
    <property type="entry name" value="Cell-division inhibitor MinC, C-terminal domain"/>
    <property type="match status" value="1"/>
</dbReference>
<dbReference type="PANTHER" id="PTHR34108">
    <property type="entry name" value="SEPTUM SITE-DETERMINING PROTEIN MINC"/>
    <property type="match status" value="1"/>
</dbReference>
<keyword evidence="4 6" id="KW-0131">Cell cycle</keyword>
<evidence type="ECO:0000256" key="3">
    <source>
        <dbReference type="ARBA" id="ARBA00023210"/>
    </source>
</evidence>
<dbReference type="Gene3D" id="2.160.20.70">
    <property type="match status" value="1"/>
</dbReference>
<dbReference type="InterPro" id="IPR005526">
    <property type="entry name" value="Septum_form_inhib_MinC_C"/>
</dbReference>
<comment type="function">
    <text evidence="5 6">Cell division inhibitor that blocks the formation of polar Z ring septums. Rapidly oscillates between the poles of the cell to destabilize FtsZ filaments that have formed before they mature into polar Z rings. Prevents FtsZ polymerization.</text>
</comment>
<dbReference type="GO" id="GO:1901891">
    <property type="term" value="P:regulation of cell septum assembly"/>
    <property type="evidence" value="ECO:0007669"/>
    <property type="project" value="InterPro"/>
</dbReference>
<gene>
    <name evidence="6 10" type="primary">minC</name>
    <name evidence="10" type="ORF">E3E12_02250</name>
</gene>
<evidence type="ECO:0000313" key="10">
    <source>
        <dbReference type="EMBL" id="QDH14305.1"/>
    </source>
</evidence>
<sequence length="246" mass="26485">MPPKPSLRVRARGRTYMSFILTPEAPLKLWLEALDKQFEASPKVFEGRPIVLDLSLLDAQSEGLDTLQTDLRQRGLNIIAIEKADPSWPALQNWDWPPFLKGGQARGPIALPDGEKPPAHGAGDQQATEAGPPPALRTMLIDRPVRSGQSVENPEGNIVILGAVSSGAEVMAGGSIHVYGALRGRAIAGIAGDSTAQIYTTRFEPELLAINGYYMVAEEIPDALHGQPARVTLDGERLNILPFANS</sequence>
<dbReference type="AlphaFoldDB" id="A0A4Y6UE60"/>
<dbReference type="InterPro" id="IPR007874">
    <property type="entry name" value="MinC_N"/>
</dbReference>
<dbReference type="GO" id="GO:0051302">
    <property type="term" value="P:regulation of cell division"/>
    <property type="evidence" value="ECO:0007669"/>
    <property type="project" value="InterPro"/>
</dbReference>
<feature type="region of interest" description="Disordered" evidence="7">
    <location>
        <begin position="105"/>
        <end position="136"/>
    </location>
</feature>
<proteinExistence type="inferred from homology"/>
<dbReference type="PANTHER" id="PTHR34108:SF1">
    <property type="entry name" value="SEPTUM SITE-DETERMINING PROTEIN MINC"/>
    <property type="match status" value="1"/>
</dbReference>
<dbReference type="Pfam" id="PF05209">
    <property type="entry name" value="MinC_N"/>
    <property type="match status" value="1"/>
</dbReference>
<dbReference type="Gene3D" id="3.30.70.260">
    <property type="match status" value="1"/>
</dbReference>
<dbReference type="InterPro" id="IPR013033">
    <property type="entry name" value="MinC"/>
</dbReference>
<comment type="similarity">
    <text evidence="1 6">Belongs to the MinC family.</text>
</comment>
<feature type="domain" description="Septum formation inhibitor MinC C-terminal" evidence="8">
    <location>
        <begin position="141"/>
        <end position="240"/>
    </location>
</feature>
<evidence type="ECO:0000256" key="6">
    <source>
        <dbReference type="HAMAP-Rule" id="MF_00267"/>
    </source>
</evidence>
<evidence type="ECO:0000313" key="11">
    <source>
        <dbReference type="Proteomes" id="UP000318709"/>
    </source>
</evidence>
<comment type="subunit">
    <text evidence="6">Interacts with MinD and FtsZ.</text>
</comment>
<evidence type="ECO:0000259" key="8">
    <source>
        <dbReference type="Pfam" id="PF03775"/>
    </source>
</evidence>
<evidence type="ECO:0000256" key="2">
    <source>
        <dbReference type="ARBA" id="ARBA00022618"/>
    </source>
</evidence>
<feature type="domain" description="Septum formation inhibitor MinC N-terminal" evidence="9">
    <location>
        <begin position="17"/>
        <end position="78"/>
    </location>
</feature>
<dbReference type="HAMAP" id="MF_00267">
    <property type="entry name" value="MinC"/>
    <property type="match status" value="1"/>
</dbReference>
<keyword evidence="2 6" id="KW-0132">Cell division</keyword>
<dbReference type="KEGG" id="swf:E3E12_02250"/>
<evidence type="ECO:0000256" key="1">
    <source>
        <dbReference type="ARBA" id="ARBA00006291"/>
    </source>
</evidence>
<dbReference type="InterPro" id="IPR016098">
    <property type="entry name" value="CAP/MinC_C"/>
</dbReference>
<protein>
    <recommendedName>
        <fullName evidence="6">Probable septum site-determining protein MinC</fullName>
    </recommendedName>
</protein>
<keyword evidence="3 6" id="KW-0717">Septation</keyword>
<dbReference type="Pfam" id="PF03775">
    <property type="entry name" value="MinC_C"/>
    <property type="match status" value="1"/>
</dbReference>
<accession>A0A4Y6UE60</accession>
<reference evidence="10 11" key="1">
    <citation type="submission" date="2019-03" db="EMBL/GenBank/DDBJ databases">
        <title>The complete genome sequence of Swingsia_sp. F3b2 LMG30590(T).</title>
        <authorList>
            <person name="Chua K.-O."/>
            <person name="Chan K.-G."/>
            <person name="See-Too W.-S."/>
        </authorList>
    </citation>
    <scope>NUCLEOTIDE SEQUENCE [LARGE SCALE GENOMIC DNA]</scope>
    <source>
        <strain evidence="10 11">F3b2</strain>
    </source>
</reference>
<name>A0A4Y6UE60_9PROT</name>
<keyword evidence="11" id="KW-1185">Reference proteome</keyword>
<dbReference type="Proteomes" id="UP000318709">
    <property type="component" value="Chromosome"/>
</dbReference>
<evidence type="ECO:0000256" key="5">
    <source>
        <dbReference type="ARBA" id="ARBA00025606"/>
    </source>
</evidence>
<evidence type="ECO:0000256" key="7">
    <source>
        <dbReference type="SAM" id="MobiDB-lite"/>
    </source>
</evidence>